<proteinExistence type="inferred from homology"/>
<dbReference type="EMBL" id="PUHQ01000082">
    <property type="protein sequence ID" value="KAG0657375.1"/>
    <property type="molecule type" value="Genomic_DNA"/>
</dbReference>
<gene>
    <name evidence="3" type="ORF">C6P46_006559</name>
</gene>
<organism evidence="3 4">
    <name type="scientific">Rhodotorula mucilaginosa</name>
    <name type="common">Yeast</name>
    <name type="synonym">Rhodotorula rubra</name>
    <dbReference type="NCBI Taxonomy" id="5537"/>
    <lineage>
        <taxon>Eukaryota</taxon>
        <taxon>Fungi</taxon>
        <taxon>Dikarya</taxon>
        <taxon>Basidiomycota</taxon>
        <taxon>Pucciniomycotina</taxon>
        <taxon>Microbotryomycetes</taxon>
        <taxon>Sporidiobolales</taxon>
        <taxon>Sporidiobolaceae</taxon>
        <taxon>Rhodotorula</taxon>
    </lineage>
</organism>
<protein>
    <submittedName>
        <fullName evidence="3">Uncharacterized protein</fullName>
    </submittedName>
</protein>
<accession>A0A9P6VWV1</accession>
<keyword evidence="2" id="KW-0560">Oxidoreductase</keyword>
<dbReference type="Proteomes" id="UP000777482">
    <property type="component" value="Unassembled WGS sequence"/>
</dbReference>
<dbReference type="FunFam" id="3.40.50.720:FF:000084">
    <property type="entry name" value="Short-chain dehydrogenase reductase"/>
    <property type="match status" value="1"/>
</dbReference>
<dbReference type="PANTHER" id="PTHR24321:SF8">
    <property type="entry name" value="ESTRADIOL 17-BETA-DEHYDROGENASE 8-RELATED"/>
    <property type="match status" value="1"/>
</dbReference>
<dbReference type="InterPro" id="IPR002347">
    <property type="entry name" value="SDR_fam"/>
</dbReference>
<dbReference type="PANTHER" id="PTHR24321">
    <property type="entry name" value="DEHYDROGENASES, SHORT CHAIN"/>
    <property type="match status" value="1"/>
</dbReference>
<dbReference type="CDD" id="cd05233">
    <property type="entry name" value="SDR_c"/>
    <property type="match status" value="1"/>
</dbReference>
<evidence type="ECO:0000256" key="1">
    <source>
        <dbReference type="ARBA" id="ARBA00006484"/>
    </source>
</evidence>
<comment type="similarity">
    <text evidence="1">Belongs to the short-chain dehydrogenases/reductases (SDR) family.</text>
</comment>
<keyword evidence="4" id="KW-1185">Reference proteome</keyword>
<evidence type="ECO:0000313" key="3">
    <source>
        <dbReference type="EMBL" id="KAG0657375.1"/>
    </source>
</evidence>
<reference evidence="3 4" key="1">
    <citation type="submission" date="2020-11" db="EMBL/GenBank/DDBJ databases">
        <title>Kefir isolates.</title>
        <authorList>
            <person name="Marcisauskas S."/>
            <person name="Kim Y."/>
            <person name="Blasche S."/>
        </authorList>
    </citation>
    <scope>NUCLEOTIDE SEQUENCE [LARGE SCALE GENOMIC DNA]</scope>
    <source>
        <strain evidence="3 4">KR</strain>
    </source>
</reference>
<dbReference type="PRINTS" id="PR00080">
    <property type="entry name" value="SDRFAMILY"/>
</dbReference>
<dbReference type="AlphaFoldDB" id="A0A9P6VWV1"/>
<dbReference type="Pfam" id="PF13561">
    <property type="entry name" value="adh_short_C2"/>
    <property type="match status" value="1"/>
</dbReference>
<dbReference type="SUPFAM" id="SSF51735">
    <property type="entry name" value="NAD(P)-binding Rossmann-fold domains"/>
    <property type="match status" value="1"/>
</dbReference>
<evidence type="ECO:0000256" key="2">
    <source>
        <dbReference type="ARBA" id="ARBA00023002"/>
    </source>
</evidence>
<name>A0A9P6VWV1_RHOMI</name>
<evidence type="ECO:0000313" key="4">
    <source>
        <dbReference type="Proteomes" id="UP000777482"/>
    </source>
</evidence>
<dbReference type="InterPro" id="IPR036291">
    <property type="entry name" value="NAD(P)-bd_dom_sf"/>
</dbReference>
<dbReference type="OrthoDB" id="498125at2759"/>
<dbReference type="PRINTS" id="PR00081">
    <property type="entry name" value="GDHRDH"/>
</dbReference>
<dbReference type="Gene3D" id="3.40.50.720">
    <property type="entry name" value="NAD(P)-binding Rossmann-like Domain"/>
    <property type="match status" value="1"/>
</dbReference>
<comment type="caution">
    <text evidence="3">The sequence shown here is derived from an EMBL/GenBank/DDBJ whole genome shotgun (WGS) entry which is preliminary data.</text>
</comment>
<sequence length="276" mass="28835">MALSAIESFWSGTPSATPAAPAPAAATSAPPLAPFAGAAIVVTGAASGIGRAVALLLAERGARLALTDLDSDAGRAVCAEIRERYPLTDVVFATLDCADEEAVGKLMRSFKRTFKRIDGLVNSAGIHIPTPEAHNVTMDVWSRTMDVNARGTFAFCKHFLNLVAHEQELEPPTATGGYSICASKHAILGLSRSLAKEYAAEKVRVNVVAPGAIETPYLQSVLDSLGGDEATSVLEAVPMRRYGQPEEVARAIAFLLSQEASYITGAVLPVDGGLSA</sequence>
<dbReference type="GO" id="GO:0016491">
    <property type="term" value="F:oxidoreductase activity"/>
    <property type="evidence" value="ECO:0007669"/>
    <property type="project" value="UniProtKB-KW"/>
</dbReference>